<dbReference type="PANTHER" id="PTHR42924:SF3">
    <property type="entry name" value="POLYMERASE_HISTIDINOL PHOSPHATASE N-TERMINAL DOMAIN-CONTAINING PROTEIN"/>
    <property type="match status" value="1"/>
</dbReference>
<name>A0A383BT95_9ZZZZ</name>
<feature type="non-terminal residue" evidence="2">
    <location>
        <position position="63"/>
    </location>
</feature>
<dbReference type="Gene3D" id="3.20.20.140">
    <property type="entry name" value="Metal-dependent hydrolases"/>
    <property type="match status" value="1"/>
</dbReference>
<protein>
    <recommendedName>
        <fullName evidence="1">PHP domain-containing protein</fullName>
    </recommendedName>
</protein>
<dbReference type="Pfam" id="PF02811">
    <property type="entry name" value="PHP"/>
    <property type="match status" value="1"/>
</dbReference>
<dbReference type="InterPro" id="IPR004013">
    <property type="entry name" value="PHP_dom"/>
</dbReference>
<sequence length="63" mass="6803">MSDGNLTPNGLIKSLYNTKLNKISITDHDTTDGINEATKTAVKKNISVIPGVEISTSFESHEI</sequence>
<dbReference type="GO" id="GO:0035312">
    <property type="term" value="F:5'-3' DNA exonuclease activity"/>
    <property type="evidence" value="ECO:0007669"/>
    <property type="project" value="TreeGrafter"/>
</dbReference>
<accession>A0A383BT95</accession>
<reference evidence="2" key="1">
    <citation type="submission" date="2018-05" db="EMBL/GenBank/DDBJ databases">
        <authorList>
            <person name="Lanie J.A."/>
            <person name="Ng W.-L."/>
            <person name="Kazmierczak K.M."/>
            <person name="Andrzejewski T.M."/>
            <person name="Davidsen T.M."/>
            <person name="Wayne K.J."/>
            <person name="Tettelin H."/>
            <person name="Glass J.I."/>
            <person name="Rusch D."/>
            <person name="Podicherti R."/>
            <person name="Tsui H.-C.T."/>
            <person name="Winkler M.E."/>
        </authorList>
    </citation>
    <scope>NUCLEOTIDE SEQUENCE</scope>
</reference>
<dbReference type="SUPFAM" id="SSF89550">
    <property type="entry name" value="PHP domain-like"/>
    <property type="match status" value="1"/>
</dbReference>
<feature type="domain" description="PHP" evidence="1">
    <location>
        <begin position="2"/>
        <end position="57"/>
    </location>
</feature>
<dbReference type="InterPro" id="IPR052018">
    <property type="entry name" value="PHP_domain"/>
</dbReference>
<dbReference type="AlphaFoldDB" id="A0A383BT95"/>
<dbReference type="PANTHER" id="PTHR42924">
    <property type="entry name" value="EXONUCLEASE"/>
    <property type="match status" value="1"/>
</dbReference>
<gene>
    <name evidence="2" type="ORF">METZ01_LOCUS475945</name>
</gene>
<dbReference type="EMBL" id="UINC01203025">
    <property type="protein sequence ID" value="SVE23091.1"/>
    <property type="molecule type" value="Genomic_DNA"/>
</dbReference>
<evidence type="ECO:0000259" key="1">
    <source>
        <dbReference type="Pfam" id="PF02811"/>
    </source>
</evidence>
<dbReference type="InterPro" id="IPR016195">
    <property type="entry name" value="Pol/histidinol_Pase-like"/>
</dbReference>
<organism evidence="2">
    <name type="scientific">marine metagenome</name>
    <dbReference type="NCBI Taxonomy" id="408172"/>
    <lineage>
        <taxon>unclassified sequences</taxon>
        <taxon>metagenomes</taxon>
        <taxon>ecological metagenomes</taxon>
    </lineage>
</organism>
<evidence type="ECO:0000313" key="2">
    <source>
        <dbReference type="EMBL" id="SVE23091.1"/>
    </source>
</evidence>
<dbReference type="GO" id="GO:0004534">
    <property type="term" value="F:5'-3' RNA exonuclease activity"/>
    <property type="evidence" value="ECO:0007669"/>
    <property type="project" value="TreeGrafter"/>
</dbReference>
<proteinExistence type="predicted"/>